<accession>A0A2N5CUN9</accession>
<reference evidence="11 12" key="1">
    <citation type="submission" date="2017-12" db="EMBL/GenBank/DDBJ databases">
        <title>The genome sequence of Caulobacter flavus CGMCC1 15093.</title>
        <authorList>
            <person name="Gao J."/>
            <person name="Mao X."/>
            <person name="Sun J."/>
        </authorList>
    </citation>
    <scope>NUCLEOTIDE SEQUENCE [LARGE SCALE GENOMIC DNA]</scope>
    <source>
        <strain evidence="11 12">CGMCC1 15093</strain>
    </source>
</reference>
<gene>
    <name evidence="10" type="ORF">C1707_16700</name>
    <name evidence="11" type="ORF">CFHF_10880</name>
</gene>
<keyword evidence="8" id="KW-0732">Signal</keyword>
<feature type="chain" id="PRO_5044577946" description="non-reducing end alpha-L-arabinofuranosidase" evidence="8">
    <location>
        <begin position="23"/>
        <end position="516"/>
    </location>
</feature>
<dbReference type="PANTHER" id="PTHR43576:SF2">
    <property type="entry name" value="INTRACELLULAR EXO-ALPHA-L-ARABINOFURANOSIDASE 2"/>
    <property type="match status" value="1"/>
</dbReference>
<evidence type="ECO:0000313" key="10">
    <source>
        <dbReference type="EMBL" id="AYV49622.1"/>
    </source>
</evidence>
<dbReference type="EMBL" id="CP026100">
    <property type="protein sequence ID" value="AYV49622.1"/>
    <property type="molecule type" value="Genomic_DNA"/>
</dbReference>
<keyword evidence="6" id="KW-0119">Carbohydrate metabolism</keyword>
<dbReference type="SMART" id="SM00813">
    <property type="entry name" value="Alpha-L-AF_C"/>
    <property type="match status" value="1"/>
</dbReference>
<name>A0A2N5CUN9_9CAUL</name>
<comment type="similarity">
    <text evidence="2">Belongs to the glycosyl hydrolase 51 family.</text>
</comment>
<organism evidence="11 12">
    <name type="scientific">Caulobacter flavus</name>
    <dbReference type="NCBI Taxonomy" id="1679497"/>
    <lineage>
        <taxon>Bacteria</taxon>
        <taxon>Pseudomonadati</taxon>
        <taxon>Pseudomonadota</taxon>
        <taxon>Alphaproteobacteria</taxon>
        <taxon>Caulobacterales</taxon>
        <taxon>Caulobacteraceae</taxon>
        <taxon>Caulobacter</taxon>
    </lineage>
</organism>
<comment type="catalytic activity">
    <reaction evidence="1">
        <text>Hydrolysis of terminal non-reducing alpha-L-arabinofuranoside residues in alpha-L-arabinosides.</text>
        <dbReference type="EC" id="3.2.1.55"/>
    </reaction>
</comment>
<evidence type="ECO:0000313" key="12">
    <source>
        <dbReference type="Proteomes" id="UP000234483"/>
    </source>
</evidence>
<evidence type="ECO:0000256" key="4">
    <source>
        <dbReference type="ARBA" id="ARBA00012670"/>
    </source>
</evidence>
<dbReference type="PANTHER" id="PTHR43576">
    <property type="entry name" value="ALPHA-L-ARABINOFURANOSIDASE C-RELATED"/>
    <property type="match status" value="1"/>
</dbReference>
<dbReference type="Proteomes" id="UP000281192">
    <property type="component" value="Chromosome"/>
</dbReference>
<dbReference type="GO" id="GO:0000272">
    <property type="term" value="P:polysaccharide catabolic process"/>
    <property type="evidence" value="ECO:0007669"/>
    <property type="project" value="TreeGrafter"/>
</dbReference>
<evidence type="ECO:0000256" key="1">
    <source>
        <dbReference type="ARBA" id="ARBA00001462"/>
    </source>
</evidence>
<protein>
    <recommendedName>
        <fullName evidence="4">non-reducing end alpha-L-arabinofuranosidase</fullName>
        <ecNumber evidence="4">3.2.1.55</ecNumber>
    </recommendedName>
</protein>
<dbReference type="EC" id="3.2.1.55" evidence="4"/>
<keyword evidence="7" id="KW-0326">Glycosidase</keyword>
<evidence type="ECO:0000256" key="5">
    <source>
        <dbReference type="ARBA" id="ARBA00022801"/>
    </source>
</evidence>
<dbReference type="AlphaFoldDB" id="A0A2N5CUN9"/>
<proteinExistence type="inferred from homology"/>
<evidence type="ECO:0000256" key="8">
    <source>
        <dbReference type="SAM" id="SignalP"/>
    </source>
</evidence>
<evidence type="ECO:0000256" key="6">
    <source>
        <dbReference type="ARBA" id="ARBA00023277"/>
    </source>
</evidence>
<keyword evidence="13" id="KW-1185">Reference proteome</keyword>
<dbReference type="GO" id="GO:0046556">
    <property type="term" value="F:alpha-L-arabinofuranosidase activity"/>
    <property type="evidence" value="ECO:0007669"/>
    <property type="project" value="UniProtKB-EC"/>
</dbReference>
<feature type="domain" description="Alpha-L-arabinofuranosidase C-terminal" evidence="9">
    <location>
        <begin position="319"/>
        <end position="509"/>
    </location>
</feature>
<dbReference type="Pfam" id="PF06964">
    <property type="entry name" value="Alpha-L-AF_C"/>
    <property type="match status" value="1"/>
</dbReference>
<evidence type="ECO:0000256" key="7">
    <source>
        <dbReference type="ARBA" id="ARBA00023295"/>
    </source>
</evidence>
<dbReference type="GO" id="GO:0046373">
    <property type="term" value="P:L-arabinose metabolic process"/>
    <property type="evidence" value="ECO:0007669"/>
    <property type="project" value="InterPro"/>
</dbReference>
<dbReference type="SUPFAM" id="SSF51445">
    <property type="entry name" value="(Trans)glycosidases"/>
    <property type="match status" value="1"/>
</dbReference>
<dbReference type="Gene3D" id="2.60.40.1180">
    <property type="entry name" value="Golgi alpha-mannosidase II"/>
    <property type="match status" value="1"/>
</dbReference>
<evidence type="ECO:0000313" key="11">
    <source>
        <dbReference type="EMBL" id="PLR16982.1"/>
    </source>
</evidence>
<dbReference type="EMBL" id="PJRQ01000019">
    <property type="protein sequence ID" value="PLR16982.1"/>
    <property type="molecule type" value="Genomic_DNA"/>
</dbReference>
<sequence length="516" mass="56411">MLKHALMGGVAAALLMASGALAQTKVSGTLRADQPGAVIQPEVYGQFAEHLGRGIYEGVWVGEDSKIPNVKGYRKDVVDALKALKVPVVRWPGGCFADDYHWREGIGPRDKRPVKVNVMWGGVEEPNTFGTHEFMDFAELIGTKTYVAGNVGTGTPQEMSEWVEYLTSPTNSSIANMRRANGRDKPWKVDYFGVGNENWGCGGQMTAEHYTNLYRNFAEFVRAPRGNRPVKVAAGPNAEDYNWTEVLMKGAAKNMNALSLHYYVIPTGNWTKKGSATVFDEQGWGDTMVQALKMEELVTRHSAVMDKYDPEKKVGLYVDEWGVWYDVEPGTEPGFLYQQNTMRDAVVAAATLNIFHKHADRVRLAAIAQMVNVLQAMILTDKEKMVLTPTYWVFDLYKPFQGATFLPVEIDTPQYVVGKSSVPAVTASAAKGVDGAVHVALVNLDPNKPATVTVKLTGSTAKTAKGRVLTGPEMASRNTFDKPDAVKPADFKGATIKGDTLTATLPAKSVVVLDLN</sequence>
<evidence type="ECO:0000256" key="3">
    <source>
        <dbReference type="ARBA" id="ARBA00011165"/>
    </source>
</evidence>
<dbReference type="Gene3D" id="3.20.20.80">
    <property type="entry name" value="Glycosidases"/>
    <property type="match status" value="1"/>
</dbReference>
<reference evidence="10 13" key="2">
    <citation type="submission" date="2018-01" db="EMBL/GenBank/DDBJ databases">
        <title>Complete genome sequence of Caulobacter flavus RHGG3.</title>
        <authorList>
            <person name="Yang E."/>
        </authorList>
    </citation>
    <scope>NUCLEOTIDE SEQUENCE [LARGE SCALE GENOMIC DNA]</scope>
    <source>
        <strain evidence="10 13">RHGG3</strain>
    </source>
</reference>
<evidence type="ECO:0000313" key="13">
    <source>
        <dbReference type="Proteomes" id="UP000281192"/>
    </source>
</evidence>
<dbReference type="OrthoDB" id="9758333at2"/>
<evidence type="ECO:0000259" key="9">
    <source>
        <dbReference type="SMART" id="SM00813"/>
    </source>
</evidence>
<dbReference type="SUPFAM" id="SSF51011">
    <property type="entry name" value="Glycosyl hydrolase domain"/>
    <property type="match status" value="1"/>
</dbReference>
<dbReference type="Proteomes" id="UP000234483">
    <property type="component" value="Unassembled WGS sequence"/>
</dbReference>
<dbReference type="InterPro" id="IPR055235">
    <property type="entry name" value="ASD1_cat"/>
</dbReference>
<dbReference type="InterPro" id="IPR017853">
    <property type="entry name" value="GH"/>
</dbReference>
<feature type="signal peptide" evidence="8">
    <location>
        <begin position="1"/>
        <end position="22"/>
    </location>
</feature>
<dbReference type="Pfam" id="PF22848">
    <property type="entry name" value="ASD1_dom"/>
    <property type="match status" value="1"/>
</dbReference>
<dbReference type="InterPro" id="IPR010720">
    <property type="entry name" value="Alpha-L-AF_C"/>
</dbReference>
<evidence type="ECO:0000256" key="2">
    <source>
        <dbReference type="ARBA" id="ARBA00007186"/>
    </source>
</evidence>
<comment type="subunit">
    <text evidence="3">Homohexamer; trimer of dimers.</text>
</comment>
<keyword evidence="5" id="KW-0378">Hydrolase</keyword>
<dbReference type="KEGG" id="cfh:C1707_16700"/>
<dbReference type="InterPro" id="IPR013780">
    <property type="entry name" value="Glyco_hydro_b"/>
</dbReference>